<protein>
    <submittedName>
        <fullName evidence="6">IS21 family transposase</fullName>
    </submittedName>
</protein>
<feature type="non-terminal residue" evidence="6">
    <location>
        <position position="200"/>
    </location>
</feature>
<keyword evidence="3" id="KW-0238">DNA-binding</keyword>
<dbReference type="EMBL" id="JBEGDG010000042">
    <property type="protein sequence ID" value="MEQ6357990.1"/>
    <property type="molecule type" value="Genomic_DNA"/>
</dbReference>
<gene>
    <name evidence="6" type="ORF">ABNX05_25680</name>
</gene>
<evidence type="ECO:0000259" key="5">
    <source>
        <dbReference type="PROSITE" id="PS50531"/>
    </source>
</evidence>
<keyword evidence="4" id="KW-0233">DNA recombination</keyword>
<organism evidence="6 7">
    <name type="scientific">Lysinibacillus zambalensis</name>
    <dbReference type="NCBI Taxonomy" id="3160866"/>
    <lineage>
        <taxon>Bacteria</taxon>
        <taxon>Bacillati</taxon>
        <taxon>Bacillota</taxon>
        <taxon>Bacilli</taxon>
        <taxon>Bacillales</taxon>
        <taxon>Bacillaceae</taxon>
        <taxon>Lysinibacillus</taxon>
    </lineage>
</organism>
<accession>A0ABV1MZR9</accession>
<keyword evidence="7" id="KW-1185">Reference proteome</keyword>
<reference evidence="6 7" key="1">
    <citation type="submission" date="2024-06" db="EMBL/GenBank/DDBJ databases">
        <title>Lysinibacillus zambalefons sp. nov., a Novel Firmicute Isolated from the Poon Bato Zambales Hyperalkaline Spring.</title>
        <authorList>
            <person name="Aja J.A."/>
            <person name="Lazaro J.E.H."/>
            <person name="Llorin L.D."/>
            <person name="Lim K.R."/>
            <person name="Teodosio J."/>
            <person name="Dalisay D.S."/>
        </authorList>
    </citation>
    <scope>NUCLEOTIDE SEQUENCE [LARGE SCALE GENOMIC DNA]</scope>
    <source>
        <strain evidence="6 7">M3</strain>
    </source>
</reference>
<dbReference type="Proteomes" id="UP001478862">
    <property type="component" value="Unassembled WGS sequence"/>
</dbReference>
<sequence length="200" mass="23308">MYITLDVQTNFEINSLSDLPKFKQLMENLKMKINKSQLARKMDVDRRTVDKYLNGFIPKGTKEKTSIIDDYYEVIAALLSEDSKQVFYYRRVLWQYLKDSHGLECGSSTFRRYIAKTPEFAAYFTDQVRIPSPKGTTRFETPPGQQAQFDWKESIPFETSDGEKVEVNVGVLVLGYSRFRVFTLTLRKTQDILFSFLTEA</sequence>
<evidence type="ECO:0000256" key="4">
    <source>
        <dbReference type="ARBA" id="ARBA00023172"/>
    </source>
</evidence>
<feature type="domain" description="HTH IS21-type" evidence="5">
    <location>
        <begin position="20"/>
        <end position="79"/>
    </location>
</feature>
<dbReference type="PANTHER" id="PTHR35004">
    <property type="entry name" value="TRANSPOSASE RV3428C-RELATED"/>
    <property type="match status" value="1"/>
</dbReference>
<keyword evidence="2" id="KW-0815">Transposition</keyword>
<evidence type="ECO:0000313" key="6">
    <source>
        <dbReference type="EMBL" id="MEQ6357990.1"/>
    </source>
</evidence>
<evidence type="ECO:0000313" key="7">
    <source>
        <dbReference type="Proteomes" id="UP001478862"/>
    </source>
</evidence>
<proteinExistence type="inferred from homology"/>
<comment type="similarity">
    <text evidence="1">Belongs to the transposase IS21/IS408/IS1162 family.</text>
</comment>
<dbReference type="PROSITE" id="PS50531">
    <property type="entry name" value="HTH_IS21"/>
    <property type="match status" value="1"/>
</dbReference>
<name>A0ABV1MZR9_9BACI</name>
<evidence type="ECO:0000256" key="2">
    <source>
        <dbReference type="ARBA" id="ARBA00022578"/>
    </source>
</evidence>
<comment type="caution">
    <text evidence="6">The sequence shown here is derived from an EMBL/GenBank/DDBJ whole genome shotgun (WGS) entry which is preliminary data.</text>
</comment>
<evidence type="ECO:0000256" key="3">
    <source>
        <dbReference type="ARBA" id="ARBA00023125"/>
    </source>
</evidence>
<evidence type="ECO:0000256" key="1">
    <source>
        <dbReference type="ARBA" id="ARBA00009277"/>
    </source>
</evidence>
<dbReference type="InterPro" id="IPR017894">
    <property type="entry name" value="HTH_IS21_transposase_type"/>
</dbReference>